<keyword evidence="6 7" id="KW-0472">Membrane</keyword>
<evidence type="ECO:0000256" key="5">
    <source>
        <dbReference type="ARBA" id="ARBA00022989"/>
    </source>
</evidence>
<evidence type="ECO:0000256" key="7">
    <source>
        <dbReference type="RuleBase" id="RU363032"/>
    </source>
</evidence>
<dbReference type="EMBL" id="BAABLV010000045">
    <property type="protein sequence ID" value="GAA4908324.1"/>
    <property type="molecule type" value="Genomic_DNA"/>
</dbReference>
<feature type="transmembrane region" description="Helical" evidence="7">
    <location>
        <begin position="176"/>
        <end position="201"/>
    </location>
</feature>
<feature type="transmembrane region" description="Helical" evidence="7">
    <location>
        <begin position="282"/>
        <end position="308"/>
    </location>
</feature>
<feature type="transmembrane region" description="Helical" evidence="7">
    <location>
        <begin position="101"/>
        <end position="122"/>
    </location>
</feature>
<dbReference type="RefSeq" id="WP_345584296.1">
    <property type="nucleotide sequence ID" value="NZ_BAABLV010000045.1"/>
</dbReference>
<reference evidence="10" key="1">
    <citation type="journal article" date="2019" name="Int. J. Syst. Evol. Microbiol.">
        <title>The Global Catalogue of Microorganisms (GCM) 10K type strain sequencing project: providing services to taxonomists for standard genome sequencing and annotation.</title>
        <authorList>
            <consortium name="The Broad Institute Genomics Platform"/>
            <consortium name="The Broad Institute Genome Sequencing Center for Infectious Disease"/>
            <person name="Wu L."/>
            <person name="Ma J."/>
        </authorList>
    </citation>
    <scope>NUCLEOTIDE SEQUENCE [LARGE SCALE GENOMIC DNA]</scope>
    <source>
        <strain evidence="10">JCM 19125</strain>
    </source>
</reference>
<evidence type="ECO:0000256" key="3">
    <source>
        <dbReference type="ARBA" id="ARBA00022475"/>
    </source>
</evidence>
<evidence type="ECO:0000259" key="8">
    <source>
        <dbReference type="PROSITE" id="PS50928"/>
    </source>
</evidence>
<dbReference type="CDD" id="cd06261">
    <property type="entry name" value="TM_PBP2"/>
    <property type="match status" value="1"/>
</dbReference>
<feature type="domain" description="ABC transmembrane type-1" evidence="8">
    <location>
        <begin position="95"/>
        <end position="301"/>
    </location>
</feature>
<evidence type="ECO:0000256" key="4">
    <source>
        <dbReference type="ARBA" id="ARBA00022692"/>
    </source>
</evidence>
<dbReference type="PANTHER" id="PTHR43163:SF6">
    <property type="entry name" value="DIPEPTIDE TRANSPORT SYSTEM PERMEASE PROTEIN DPPB-RELATED"/>
    <property type="match status" value="1"/>
</dbReference>
<gene>
    <name evidence="9" type="ORF">GCM10025789_29860</name>
</gene>
<evidence type="ECO:0000256" key="2">
    <source>
        <dbReference type="ARBA" id="ARBA00022448"/>
    </source>
</evidence>
<dbReference type="Gene3D" id="1.10.3720.10">
    <property type="entry name" value="MetI-like"/>
    <property type="match status" value="1"/>
</dbReference>
<evidence type="ECO:0000256" key="1">
    <source>
        <dbReference type="ARBA" id="ARBA00004651"/>
    </source>
</evidence>
<dbReference type="InterPro" id="IPR045621">
    <property type="entry name" value="BPD_transp_1_N"/>
</dbReference>
<comment type="caution">
    <text evidence="9">The sequence shown here is derived from an EMBL/GenBank/DDBJ whole genome shotgun (WGS) entry which is preliminary data.</text>
</comment>
<protein>
    <submittedName>
        <fullName evidence="9">ABC transporter permease</fullName>
    </submittedName>
</protein>
<dbReference type="Pfam" id="PF19300">
    <property type="entry name" value="BPD_transp_1_N"/>
    <property type="match status" value="1"/>
</dbReference>
<dbReference type="Pfam" id="PF00528">
    <property type="entry name" value="BPD_transp_1"/>
    <property type="match status" value="1"/>
</dbReference>
<dbReference type="Proteomes" id="UP001501521">
    <property type="component" value="Unassembled WGS sequence"/>
</dbReference>
<feature type="transmembrane region" description="Helical" evidence="7">
    <location>
        <begin position="236"/>
        <end position="262"/>
    </location>
</feature>
<sequence>MARFLVKRFGQLLITLFLSSIAVFFIIHAVPGSPEVAIAGPNATPEQLAEVRRRLGLDQPVALQYLYWLGSALKGDLGLSLASQVPVTQLIVERLAATLQLIAFTLVVGLSIALPVGTYAALRPRGVVAAVASVAQVVLLATPSFWLGIMFIWLFGLSLRWFTTYSDYIPFFTDPLAALSNSALPALVLGLFMAAVLVRFVRSSVWDALREPYIRAVRAKGAQEPRVVVRHALRNGLLPIITVIGLQMGGFVGGTVVTESIFNYPGLGRLVFTSVNVRDYPVVQGSLLVVVVSFVVINMIVDVLYAVLDPRVRVS</sequence>
<dbReference type="SUPFAM" id="SSF161098">
    <property type="entry name" value="MetI-like"/>
    <property type="match status" value="1"/>
</dbReference>
<comment type="subcellular location">
    <subcellularLocation>
        <location evidence="1 7">Cell membrane</location>
        <topology evidence="1 7">Multi-pass membrane protein</topology>
    </subcellularLocation>
</comment>
<keyword evidence="4 7" id="KW-0812">Transmembrane</keyword>
<dbReference type="PANTHER" id="PTHR43163">
    <property type="entry name" value="DIPEPTIDE TRANSPORT SYSTEM PERMEASE PROTEIN DPPB-RELATED"/>
    <property type="match status" value="1"/>
</dbReference>
<organism evidence="9 10">
    <name type="scientific">Tessaracoccus lubricantis</name>
    <dbReference type="NCBI Taxonomy" id="545543"/>
    <lineage>
        <taxon>Bacteria</taxon>
        <taxon>Bacillati</taxon>
        <taxon>Actinomycetota</taxon>
        <taxon>Actinomycetes</taxon>
        <taxon>Propionibacteriales</taxon>
        <taxon>Propionibacteriaceae</taxon>
        <taxon>Tessaracoccus</taxon>
    </lineage>
</organism>
<dbReference type="InterPro" id="IPR035906">
    <property type="entry name" value="MetI-like_sf"/>
</dbReference>
<feature type="transmembrane region" description="Helical" evidence="7">
    <location>
        <begin position="12"/>
        <end position="30"/>
    </location>
</feature>
<accession>A0ABP9FLY6</accession>
<keyword evidence="2 7" id="KW-0813">Transport</keyword>
<dbReference type="PROSITE" id="PS50928">
    <property type="entry name" value="ABC_TM1"/>
    <property type="match status" value="1"/>
</dbReference>
<evidence type="ECO:0000313" key="9">
    <source>
        <dbReference type="EMBL" id="GAA4908324.1"/>
    </source>
</evidence>
<proteinExistence type="inferred from homology"/>
<evidence type="ECO:0000256" key="6">
    <source>
        <dbReference type="ARBA" id="ARBA00023136"/>
    </source>
</evidence>
<feature type="transmembrane region" description="Helical" evidence="7">
    <location>
        <begin position="134"/>
        <end position="156"/>
    </location>
</feature>
<name>A0ABP9FLY6_9ACTN</name>
<keyword evidence="3" id="KW-1003">Cell membrane</keyword>
<keyword evidence="10" id="KW-1185">Reference proteome</keyword>
<comment type="similarity">
    <text evidence="7">Belongs to the binding-protein-dependent transport system permease family.</text>
</comment>
<keyword evidence="5 7" id="KW-1133">Transmembrane helix</keyword>
<dbReference type="InterPro" id="IPR000515">
    <property type="entry name" value="MetI-like"/>
</dbReference>
<evidence type="ECO:0000313" key="10">
    <source>
        <dbReference type="Proteomes" id="UP001501521"/>
    </source>
</evidence>